<dbReference type="STRING" id="1796646.A4V02_07230"/>
<organism evidence="1 2">
    <name type="scientific">Muribaculum intestinale</name>
    <dbReference type="NCBI Taxonomy" id="1796646"/>
    <lineage>
        <taxon>Bacteria</taxon>
        <taxon>Pseudomonadati</taxon>
        <taxon>Bacteroidota</taxon>
        <taxon>Bacteroidia</taxon>
        <taxon>Bacteroidales</taxon>
        <taxon>Muribaculaceae</taxon>
        <taxon>Muribaculum</taxon>
    </lineage>
</organism>
<evidence type="ECO:0000313" key="1">
    <source>
        <dbReference type="EMBL" id="ANU63539.1"/>
    </source>
</evidence>
<dbReference type="RefSeq" id="WP_068960851.1">
    <property type="nucleotide sequence ID" value="NZ_CAPCVD010000051.1"/>
</dbReference>
<dbReference type="GeneID" id="65536647"/>
<reference evidence="2" key="1">
    <citation type="submission" date="2016-04" db="EMBL/GenBank/DDBJ databases">
        <title>Complete Genome Sequences of Twelve Strains of a Stable Defined Moderately Diverse Mouse Microbiota 2 (sDMDMm2).</title>
        <authorList>
            <person name="Uchimura Y."/>
            <person name="Wyss M."/>
            <person name="Brugiroux S."/>
            <person name="Limenitakis J.P."/>
            <person name="Stecher B."/>
            <person name="McCoy K.D."/>
            <person name="Macpherson A.J."/>
        </authorList>
    </citation>
    <scope>NUCLEOTIDE SEQUENCE [LARGE SCALE GENOMIC DNA]</scope>
    <source>
        <strain evidence="2">YL27</strain>
    </source>
</reference>
<gene>
    <name evidence="1" type="ORF">A4V02_07230</name>
</gene>
<dbReference type="AlphaFoldDB" id="A0A1B1S9S2"/>
<dbReference type="OrthoDB" id="1098859at2"/>
<dbReference type="EMBL" id="CP015402">
    <property type="protein sequence ID" value="ANU63539.1"/>
    <property type="molecule type" value="Genomic_DNA"/>
</dbReference>
<sequence>MGIMTKEAVLDLIDRMRTSDPKANGFYEGTAQWAAWQEARNLTDMSLLQVLEDIICEHPGAEGTDVRKTAYFIYHKLLVHRFNEAGFDFLLGQLDKEITKGNAIWWVDYLEDIDIQPETPVHTLLSIAMRGDKDDLKWISRIIEEYAEKGNIESRNALPALKERLKAASKTVRQAIAYILKEHGVVSKTDMQRLPDEDGALLYEALKAGVMEEYGISHKWLDKLIGEILK</sequence>
<accession>A0A1B1S9S2</accession>
<protein>
    <submittedName>
        <fullName evidence="1">Uncharacterized protein</fullName>
    </submittedName>
</protein>
<dbReference type="Proteomes" id="UP000186351">
    <property type="component" value="Chromosome"/>
</dbReference>
<dbReference type="KEGG" id="pary:A4V02_07230"/>
<proteinExistence type="predicted"/>
<name>A0A1B1S9S2_9BACT</name>
<keyword evidence="2" id="KW-1185">Reference proteome</keyword>
<evidence type="ECO:0000313" key="2">
    <source>
        <dbReference type="Proteomes" id="UP000186351"/>
    </source>
</evidence>